<evidence type="ECO:0000256" key="1">
    <source>
        <dbReference type="SAM" id="MobiDB-lite"/>
    </source>
</evidence>
<keyword evidence="2" id="KW-0614">Plasmid</keyword>
<dbReference type="Proteomes" id="UP000503440">
    <property type="component" value="Plasmid pB18-1"/>
</dbReference>
<dbReference type="RefSeq" id="WP_163146497.1">
    <property type="nucleotide sequence ID" value="NZ_CP044456.1"/>
</dbReference>
<sequence>MYISYSNEIVDQFSKEIFKFEKVKYRLISSTEVDSYKRHIANKKSIVQDIKNAIKFKIPSCDQLISDDLTPFEVLKKFVDIVNLPFPCICLELEAFSVGLENNIPSLVVAKQEGEYIHIYTINKTTEWQLMESEDDDLIYIELNRITHSSIVKGFKQENYDQSKLPLILNWFNKVPLRSVVNLICTLSCSNAHIEDHPDKPSKLKNDLRKKKNKLPFFEFKILTIDSGKSKNSEPGKSTGGSHASPRVHLRRGHIRKLPTKNVWVNACVVGDKSKGEITKEYLVK</sequence>
<dbReference type="EMBL" id="CP044456">
    <property type="protein sequence ID" value="QIC71838.1"/>
    <property type="molecule type" value="Genomic_DNA"/>
</dbReference>
<accession>A0A6C0Y6N2</accession>
<evidence type="ECO:0000313" key="3">
    <source>
        <dbReference type="Proteomes" id="UP000503440"/>
    </source>
</evidence>
<reference evidence="2 3" key="1">
    <citation type="submission" date="2019-09" db="EMBL/GenBank/DDBJ databases">
        <title>Non-baumannii Acinetobacter spp. carrying blaNDM-1 isolated in China.</title>
        <authorList>
            <person name="Cui C."/>
            <person name="Chen C."/>
            <person name="Sun J."/>
            <person name="Liu Y."/>
        </authorList>
    </citation>
    <scope>NUCLEOTIDE SEQUENCE [LARGE SCALE GENOMIC DNA]</scope>
    <source>
        <strain evidence="2 3">B18</strain>
        <plasmid evidence="3">pb18-1</plasmid>
    </source>
</reference>
<gene>
    <name evidence="2" type="ORF">FSC09_15725</name>
</gene>
<protein>
    <submittedName>
        <fullName evidence="2">Uncharacterized protein</fullName>
    </submittedName>
</protein>
<feature type="region of interest" description="Disordered" evidence="1">
    <location>
        <begin position="228"/>
        <end position="252"/>
    </location>
</feature>
<organism evidence="2 3">
    <name type="scientific">Acinetobacter indicus</name>
    <dbReference type="NCBI Taxonomy" id="756892"/>
    <lineage>
        <taxon>Bacteria</taxon>
        <taxon>Pseudomonadati</taxon>
        <taxon>Pseudomonadota</taxon>
        <taxon>Gammaproteobacteria</taxon>
        <taxon>Moraxellales</taxon>
        <taxon>Moraxellaceae</taxon>
        <taxon>Acinetobacter</taxon>
    </lineage>
</organism>
<geneLocation type="plasmid" evidence="3">
    <name>pb18-1</name>
</geneLocation>
<dbReference type="Pfam" id="PF26125">
    <property type="entry name" value="AcrVA2-like"/>
    <property type="match status" value="1"/>
</dbReference>
<dbReference type="AlphaFoldDB" id="A0A6C0Y6N2"/>
<proteinExistence type="predicted"/>
<evidence type="ECO:0000313" key="2">
    <source>
        <dbReference type="EMBL" id="QIC71838.1"/>
    </source>
</evidence>
<dbReference type="InterPro" id="IPR058915">
    <property type="entry name" value="AcrVA2-like"/>
</dbReference>
<name>A0A6C0Y6N2_9GAMM</name>